<protein>
    <submittedName>
        <fullName evidence="1">Uncharacterized protein</fullName>
    </submittedName>
</protein>
<dbReference type="EMBL" id="BK015734">
    <property type="protein sequence ID" value="DAE22532.1"/>
    <property type="molecule type" value="Genomic_DNA"/>
</dbReference>
<sequence length="214" mass="23700">MEHMPTLRSTISTPDHSTPPNALILKGLTYQVGDAFRNSRHFDYQLQGNDSPIVPWVALSNLSTQYENLYWAALLAPLHNIRPGKYGGSTYKPLWDGDLVTGVSVRISSSLFLVGGHGTRRNSKLIKYGLISTRGKGSTYEVTFLAKHPALAEAVLAGFEYVSARAHENWPERLSECYVLAAAEADGRECRRMLDEAEERTRLHGEAARDAGLI</sequence>
<accession>A0A8S5QV55</accession>
<proteinExistence type="predicted"/>
<organism evidence="1">
    <name type="scientific">Siphoviridae sp. ctUWs1</name>
    <dbReference type="NCBI Taxonomy" id="2826352"/>
    <lineage>
        <taxon>Viruses</taxon>
        <taxon>Duplodnaviria</taxon>
        <taxon>Heunggongvirae</taxon>
        <taxon>Uroviricota</taxon>
        <taxon>Caudoviricetes</taxon>
    </lineage>
</organism>
<name>A0A8S5QV55_9CAUD</name>
<reference evidence="1" key="1">
    <citation type="journal article" date="2021" name="Proc. Natl. Acad. Sci. U.S.A.">
        <title>A Catalog of Tens of Thousands of Viruses from Human Metagenomes Reveals Hidden Associations with Chronic Diseases.</title>
        <authorList>
            <person name="Tisza M.J."/>
            <person name="Buck C.B."/>
        </authorList>
    </citation>
    <scope>NUCLEOTIDE SEQUENCE</scope>
    <source>
        <strain evidence="1">CtUWs1</strain>
    </source>
</reference>
<evidence type="ECO:0000313" key="1">
    <source>
        <dbReference type="EMBL" id="DAE22532.1"/>
    </source>
</evidence>